<evidence type="ECO:0000313" key="11">
    <source>
        <dbReference type="Proteomes" id="UP000460257"/>
    </source>
</evidence>
<dbReference type="InterPro" id="IPR027470">
    <property type="entry name" value="Cation_efflux_CTD"/>
</dbReference>
<dbReference type="InterPro" id="IPR058533">
    <property type="entry name" value="Cation_efflux_TM"/>
</dbReference>
<evidence type="ECO:0000259" key="9">
    <source>
        <dbReference type="Pfam" id="PF16916"/>
    </source>
</evidence>
<dbReference type="EMBL" id="VOGC01000002">
    <property type="protein sequence ID" value="MQN01087.1"/>
    <property type="molecule type" value="Genomic_DNA"/>
</dbReference>
<evidence type="ECO:0000256" key="1">
    <source>
        <dbReference type="ARBA" id="ARBA00004141"/>
    </source>
</evidence>
<dbReference type="FunFam" id="1.20.1510.10:FF:000006">
    <property type="entry name" value="Divalent cation efflux transporter"/>
    <property type="match status" value="1"/>
</dbReference>
<dbReference type="AlphaFoldDB" id="A0A6N7J0F0"/>
<gene>
    <name evidence="10" type="ORF">FRC54_03785</name>
</gene>
<organism evidence="10 11">
    <name type="scientific">Candidatus Weimeria bifida</name>
    <dbReference type="NCBI Taxonomy" id="2599074"/>
    <lineage>
        <taxon>Bacteria</taxon>
        <taxon>Bacillati</taxon>
        <taxon>Bacillota</taxon>
        <taxon>Clostridia</taxon>
        <taxon>Lachnospirales</taxon>
        <taxon>Lachnospiraceae</taxon>
        <taxon>Candidatus Weimeria</taxon>
    </lineage>
</organism>
<dbReference type="Pfam" id="PF01545">
    <property type="entry name" value="Cation_efflux"/>
    <property type="match status" value="1"/>
</dbReference>
<feature type="transmembrane region" description="Helical" evidence="7">
    <location>
        <begin position="128"/>
        <end position="148"/>
    </location>
</feature>
<evidence type="ECO:0000256" key="2">
    <source>
        <dbReference type="ARBA" id="ARBA00008114"/>
    </source>
</evidence>
<keyword evidence="5 7" id="KW-1133">Transmembrane helix</keyword>
<reference evidence="10" key="1">
    <citation type="journal article" date="2020" name="Appl. Environ. Microbiol.">
        <title>Medium-Chain Fatty Acid Synthesis by 'Candidatus Weimeria bifida' gen. nov., sp. nov., and 'Candidatus Pseudoramibacter fermentans' sp. nov.</title>
        <authorList>
            <person name="Scarborough M.J."/>
            <person name="Myers K.S."/>
            <person name="Donohue T.J."/>
            <person name="Noguera D.R."/>
        </authorList>
    </citation>
    <scope>NUCLEOTIDE SEQUENCE</scope>
    <source>
        <strain evidence="10">LCO1.1</strain>
    </source>
</reference>
<dbReference type="PANTHER" id="PTHR43840:SF15">
    <property type="entry name" value="MITOCHONDRIAL METAL TRANSPORTER 1-RELATED"/>
    <property type="match status" value="1"/>
</dbReference>
<dbReference type="Proteomes" id="UP000460257">
    <property type="component" value="Unassembled WGS sequence"/>
</dbReference>
<evidence type="ECO:0000256" key="4">
    <source>
        <dbReference type="ARBA" id="ARBA00022692"/>
    </source>
</evidence>
<dbReference type="InterPro" id="IPR050291">
    <property type="entry name" value="CDF_Transporter"/>
</dbReference>
<comment type="caution">
    <text evidence="10">The sequence shown here is derived from an EMBL/GenBank/DDBJ whole genome shotgun (WGS) entry which is preliminary data.</text>
</comment>
<feature type="domain" description="Cation efflux protein cytoplasmic" evidence="9">
    <location>
        <begin position="226"/>
        <end position="303"/>
    </location>
</feature>
<keyword evidence="4 7" id="KW-0812">Transmembrane</keyword>
<dbReference type="Pfam" id="PF16916">
    <property type="entry name" value="ZT_dimer"/>
    <property type="match status" value="1"/>
</dbReference>
<keyword evidence="3" id="KW-0813">Transport</keyword>
<evidence type="ECO:0000256" key="3">
    <source>
        <dbReference type="ARBA" id="ARBA00022448"/>
    </source>
</evidence>
<feature type="transmembrane region" description="Helical" evidence="7">
    <location>
        <begin position="21"/>
        <end position="40"/>
    </location>
</feature>
<evidence type="ECO:0000313" key="10">
    <source>
        <dbReference type="EMBL" id="MQN01087.1"/>
    </source>
</evidence>
<dbReference type="NCBIfam" id="TIGR01297">
    <property type="entry name" value="CDF"/>
    <property type="match status" value="1"/>
</dbReference>
<dbReference type="GO" id="GO:0016020">
    <property type="term" value="C:membrane"/>
    <property type="evidence" value="ECO:0007669"/>
    <property type="project" value="UniProtKB-SubCell"/>
</dbReference>
<dbReference type="Gene3D" id="1.20.1510.10">
    <property type="entry name" value="Cation efflux protein transmembrane domain"/>
    <property type="match status" value="1"/>
</dbReference>
<keyword evidence="6 7" id="KW-0472">Membrane</keyword>
<dbReference type="Gene3D" id="3.30.70.1350">
    <property type="entry name" value="Cation efflux protein, cytoplasmic domain"/>
    <property type="match status" value="1"/>
</dbReference>
<evidence type="ECO:0000256" key="7">
    <source>
        <dbReference type="SAM" id="Phobius"/>
    </source>
</evidence>
<dbReference type="InterPro" id="IPR027469">
    <property type="entry name" value="Cation_efflux_TMD_sf"/>
</dbReference>
<protein>
    <submittedName>
        <fullName evidence="10">Cation transporter</fullName>
    </submittedName>
</protein>
<accession>A0A6N7J0F0</accession>
<comment type="subcellular location">
    <subcellularLocation>
        <location evidence="1">Membrane</location>
        <topology evidence="1">Multi-pass membrane protein</topology>
    </subcellularLocation>
</comment>
<feature type="transmembrane region" description="Helical" evidence="7">
    <location>
        <begin position="95"/>
        <end position="113"/>
    </location>
</feature>
<sequence length="394" mass="43420">MLTLLSRFFIKKDDTEERQRTAWGNLCGICGIFFNLLLTLSKLAAGFFTHSISIVADAMNNLSDVLSSVVTIAGFKLSAQKADPEHPYGHGRIEYVSGFIVSTLIIIMAYELVRDSVLRIVHPEKTTFSLAAIAILLFSICIKLYMMFYNSSIGKKIGSLSLKAVAKDSMSDCISTAIVTVAQIVSARTGFIYLDGICGIVVGLFVAYEGLSSAKDTLNPLLGEAPDPHFTDKVREIMLEQDPRISGIHDLIVHDYGPGKRMVSLHAEVPADGNLVELHEVIDAAEDALEEKLNCEAVIHMDPIVTDDPKVLSLKNKVLSIIEEVNPSLSLHDFRIVKESKAGMDRMFFDILVPYGFDMSESELKSLIKKLISEKIGPYDVSIHVDTDYSVRSV</sequence>
<keyword evidence="11" id="KW-1185">Reference proteome</keyword>
<dbReference type="GO" id="GO:0008324">
    <property type="term" value="F:monoatomic cation transmembrane transporter activity"/>
    <property type="evidence" value="ECO:0007669"/>
    <property type="project" value="InterPro"/>
</dbReference>
<evidence type="ECO:0000256" key="5">
    <source>
        <dbReference type="ARBA" id="ARBA00022989"/>
    </source>
</evidence>
<dbReference type="PANTHER" id="PTHR43840">
    <property type="entry name" value="MITOCHONDRIAL METAL TRANSPORTER 1-RELATED"/>
    <property type="match status" value="1"/>
</dbReference>
<dbReference type="InterPro" id="IPR002524">
    <property type="entry name" value="Cation_efflux"/>
</dbReference>
<dbReference type="SUPFAM" id="SSF160240">
    <property type="entry name" value="Cation efflux protein cytoplasmic domain-like"/>
    <property type="match status" value="1"/>
</dbReference>
<feature type="domain" description="Cation efflux protein transmembrane" evidence="8">
    <location>
        <begin position="31"/>
        <end position="222"/>
    </location>
</feature>
<dbReference type="InterPro" id="IPR036837">
    <property type="entry name" value="Cation_efflux_CTD_sf"/>
</dbReference>
<comment type="similarity">
    <text evidence="2">Belongs to the cation diffusion facilitator (CDF) transporter (TC 2.A.4) family.</text>
</comment>
<dbReference type="SUPFAM" id="SSF161111">
    <property type="entry name" value="Cation efflux protein transmembrane domain-like"/>
    <property type="match status" value="1"/>
</dbReference>
<name>A0A6N7J0F0_9FIRM</name>
<evidence type="ECO:0000256" key="6">
    <source>
        <dbReference type="ARBA" id="ARBA00023136"/>
    </source>
</evidence>
<proteinExistence type="inferred from homology"/>
<evidence type="ECO:0000259" key="8">
    <source>
        <dbReference type="Pfam" id="PF01545"/>
    </source>
</evidence>